<protein>
    <submittedName>
        <fullName evidence="1">Uncharacterized protein</fullName>
    </submittedName>
</protein>
<dbReference type="EMBL" id="JBHSSN010000015">
    <property type="protein sequence ID" value="MFC6324057.1"/>
    <property type="molecule type" value="Genomic_DNA"/>
</dbReference>
<dbReference type="Proteomes" id="UP001596186">
    <property type="component" value="Unassembled WGS sequence"/>
</dbReference>
<proteinExistence type="predicted"/>
<comment type="caution">
    <text evidence="1">The sequence shown here is derived from an EMBL/GenBank/DDBJ whole genome shotgun (WGS) entry which is preliminary data.</text>
</comment>
<organism evidence="1 2">
    <name type="scientific">Companilactobacillus baiquanensis</name>
    <dbReference type="NCBI Taxonomy" id="2486005"/>
    <lineage>
        <taxon>Bacteria</taxon>
        <taxon>Bacillati</taxon>
        <taxon>Bacillota</taxon>
        <taxon>Bacilli</taxon>
        <taxon>Lactobacillales</taxon>
        <taxon>Lactobacillaceae</taxon>
        <taxon>Companilactobacillus</taxon>
    </lineage>
</organism>
<dbReference type="RefSeq" id="WP_125593068.1">
    <property type="nucleotide sequence ID" value="NZ_JBHSSN010000015.1"/>
</dbReference>
<keyword evidence="2" id="KW-1185">Reference proteome</keyword>
<sequence>MITDEQFEYERNNVKEFKMLNPLFTKKGMRHMSICGIVISLAHVKDYREKTHIRSVLADAANQKTSKYMDGFHKIYCVDK</sequence>
<gene>
    <name evidence="1" type="ORF">ACFP1F_09925</name>
</gene>
<name>A0ABW1UZ77_9LACO</name>
<reference evidence="2" key="1">
    <citation type="journal article" date="2019" name="Int. J. Syst. Evol. Microbiol.">
        <title>The Global Catalogue of Microorganisms (GCM) 10K type strain sequencing project: providing services to taxonomists for standard genome sequencing and annotation.</title>
        <authorList>
            <consortium name="The Broad Institute Genomics Platform"/>
            <consortium name="The Broad Institute Genome Sequencing Center for Infectious Disease"/>
            <person name="Wu L."/>
            <person name="Ma J."/>
        </authorList>
    </citation>
    <scope>NUCLEOTIDE SEQUENCE [LARGE SCALE GENOMIC DNA]</scope>
    <source>
        <strain evidence="2">CCM 8895</strain>
    </source>
</reference>
<evidence type="ECO:0000313" key="2">
    <source>
        <dbReference type="Proteomes" id="UP001596186"/>
    </source>
</evidence>
<evidence type="ECO:0000313" key="1">
    <source>
        <dbReference type="EMBL" id="MFC6324057.1"/>
    </source>
</evidence>
<accession>A0ABW1UZ77</accession>